<comment type="similarity">
    <text evidence="1">Belongs to the ENTR1 family.</text>
</comment>
<dbReference type="Proteomes" id="UP001283361">
    <property type="component" value="Unassembled WGS sequence"/>
</dbReference>
<feature type="compositionally biased region" description="Basic and acidic residues" evidence="5">
    <location>
        <begin position="53"/>
        <end position="72"/>
    </location>
</feature>
<dbReference type="GO" id="GO:0045724">
    <property type="term" value="P:positive regulation of cilium assembly"/>
    <property type="evidence" value="ECO:0007669"/>
    <property type="project" value="TreeGrafter"/>
</dbReference>
<accession>A0AAE0Y410</accession>
<dbReference type="GO" id="GO:1903566">
    <property type="term" value="P:positive regulation of protein localization to cilium"/>
    <property type="evidence" value="ECO:0007669"/>
    <property type="project" value="TreeGrafter"/>
</dbReference>
<sequence length="412" mass="44550">MAEKKDEDDNPFSFKTFVSVKEKKAPKSTKVSNSNFSDDIFNTDTSIDLELNTGDKKTISDHPKPDRHHENHSTATGATRSGAKKSRPKENPFSFKKFLSGSSGGASNDILGSKVSSGASSASTRGIGQASASDPHGFGKDDAAPYAPDTSHVDLLGEPPNGFNPHGNKPRSDQRSDLFIDSDDEGAAGEDDLLGSRRDMTLSGHSAPSVLPDFLSDGAALSASSLGLSSMTSSTHEDLLSQIQMLQEENTRLKRDLAIEKQRCSDKNQRLSQLQIDLERQKKKEAEETKVMEKAVLQVEENLVTTTKRAVQAETAAAKLKQEMKALQNQVKILTAENQSFQSGDGGLSDIRERTKYTAEQLQSASAVAEKNIKELSAGVEKLKLLSQVLSSLEKVTELKSEPSPEKGSDVL</sequence>
<gene>
    <name evidence="6" type="ORF">RRG08_035425</name>
</gene>
<dbReference type="GO" id="GO:0055037">
    <property type="term" value="C:recycling endosome"/>
    <property type="evidence" value="ECO:0007669"/>
    <property type="project" value="TreeGrafter"/>
</dbReference>
<evidence type="ECO:0000313" key="6">
    <source>
        <dbReference type="EMBL" id="KAK3731756.1"/>
    </source>
</evidence>
<evidence type="ECO:0000256" key="2">
    <source>
        <dbReference type="ARBA" id="ARBA00016007"/>
    </source>
</evidence>
<protein>
    <recommendedName>
        <fullName evidence="2">Endosome-associated-trafficking regulator 1</fullName>
    </recommendedName>
</protein>
<name>A0AAE0Y410_9GAST</name>
<keyword evidence="7" id="KW-1185">Reference proteome</keyword>
<dbReference type="GO" id="GO:0030496">
    <property type="term" value="C:midbody"/>
    <property type="evidence" value="ECO:0007669"/>
    <property type="project" value="TreeGrafter"/>
</dbReference>
<dbReference type="EMBL" id="JAWDGP010006989">
    <property type="protein sequence ID" value="KAK3731756.1"/>
    <property type="molecule type" value="Genomic_DNA"/>
</dbReference>
<dbReference type="GO" id="GO:0005813">
    <property type="term" value="C:centrosome"/>
    <property type="evidence" value="ECO:0007669"/>
    <property type="project" value="TreeGrafter"/>
</dbReference>
<comment type="caution">
    <text evidence="6">The sequence shown here is derived from an EMBL/GenBank/DDBJ whole genome shotgun (WGS) entry which is preliminary data.</text>
</comment>
<feature type="region of interest" description="Disordered" evidence="5">
    <location>
        <begin position="1"/>
        <end position="206"/>
    </location>
</feature>
<keyword evidence="3 4" id="KW-0175">Coiled coil</keyword>
<feature type="compositionally biased region" description="Acidic residues" evidence="5">
    <location>
        <begin position="180"/>
        <end position="193"/>
    </location>
</feature>
<dbReference type="InterPro" id="IPR026757">
    <property type="entry name" value="ENTR1"/>
</dbReference>
<evidence type="ECO:0000256" key="5">
    <source>
        <dbReference type="SAM" id="MobiDB-lite"/>
    </source>
</evidence>
<evidence type="ECO:0000256" key="3">
    <source>
        <dbReference type="ARBA" id="ARBA00023054"/>
    </source>
</evidence>
<reference evidence="6" key="1">
    <citation type="journal article" date="2023" name="G3 (Bethesda)">
        <title>A reference genome for the long-term kleptoplast-retaining sea slug Elysia crispata morphotype clarki.</title>
        <authorList>
            <person name="Eastman K.E."/>
            <person name="Pendleton A.L."/>
            <person name="Shaikh M.A."/>
            <person name="Suttiyut T."/>
            <person name="Ogas R."/>
            <person name="Tomko P."/>
            <person name="Gavelis G."/>
            <person name="Widhalm J.R."/>
            <person name="Wisecaver J.H."/>
        </authorList>
    </citation>
    <scope>NUCLEOTIDE SEQUENCE</scope>
    <source>
        <strain evidence="6">ECLA1</strain>
    </source>
</reference>
<feature type="coiled-coil region" evidence="4">
    <location>
        <begin position="236"/>
        <end position="379"/>
    </location>
</feature>
<dbReference type="PANTHER" id="PTHR31259:SF3">
    <property type="entry name" value="ENDOSOME-ASSOCIATED-TRAFFICKING REGULATOR 1"/>
    <property type="match status" value="1"/>
</dbReference>
<evidence type="ECO:0000256" key="4">
    <source>
        <dbReference type="SAM" id="Coils"/>
    </source>
</evidence>
<feature type="compositionally biased region" description="Polar residues" evidence="5">
    <location>
        <begin position="29"/>
        <end position="46"/>
    </location>
</feature>
<evidence type="ECO:0000256" key="1">
    <source>
        <dbReference type="ARBA" id="ARBA00007791"/>
    </source>
</evidence>
<dbReference type="GO" id="GO:0032465">
    <property type="term" value="P:regulation of cytokinesis"/>
    <property type="evidence" value="ECO:0007669"/>
    <property type="project" value="TreeGrafter"/>
</dbReference>
<feature type="compositionally biased region" description="Low complexity" evidence="5">
    <location>
        <begin position="93"/>
        <end position="123"/>
    </location>
</feature>
<organism evidence="6 7">
    <name type="scientific">Elysia crispata</name>
    <name type="common">lettuce slug</name>
    <dbReference type="NCBI Taxonomy" id="231223"/>
    <lineage>
        <taxon>Eukaryota</taxon>
        <taxon>Metazoa</taxon>
        <taxon>Spiralia</taxon>
        <taxon>Lophotrochozoa</taxon>
        <taxon>Mollusca</taxon>
        <taxon>Gastropoda</taxon>
        <taxon>Heterobranchia</taxon>
        <taxon>Euthyneura</taxon>
        <taxon>Panpulmonata</taxon>
        <taxon>Sacoglossa</taxon>
        <taxon>Placobranchoidea</taxon>
        <taxon>Plakobranchidae</taxon>
        <taxon>Elysia</taxon>
    </lineage>
</organism>
<proteinExistence type="inferred from homology"/>
<evidence type="ECO:0000313" key="7">
    <source>
        <dbReference type="Proteomes" id="UP001283361"/>
    </source>
</evidence>
<dbReference type="AlphaFoldDB" id="A0AAE0Y410"/>
<dbReference type="GO" id="GO:0005769">
    <property type="term" value="C:early endosome"/>
    <property type="evidence" value="ECO:0007669"/>
    <property type="project" value="TreeGrafter"/>
</dbReference>
<dbReference type="GO" id="GO:0036064">
    <property type="term" value="C:ciliary basal body"/>
    <property type="evidence" value="ECO:0007669"/>
    <property type="project" value="TreeGrafter"/>
</dbReference>
<dbReference type="PANTHER" id="PTHR31259">
    <property type="entry name" value="ENDOSOME-ASSOCIATED TRAFFICKING REGULATOR 1"/>
    <property type="match status" value="1"/>
</dbReference>